<dbReference type="InterPro" id="IPR003115">
    <property type="entry name" value="ParB_N"/>
</dbReference>
<dbReference type="InterPro" id="IPR050336">
    <property type="entry name" value="Chromosome_partition/occlusion"/>
</dbReference>
<proteinExistence type="inferred from homology"/>
<dbReference type="GO" id="GO:0005694">
    <property type="term" value="C:chromosome"/>
    <property type="evidence" value="ECO:0007669"/>
    <property type="project" value="TreeGrafter"/>
</dbReference>
<dbReference type="PANTHER" id="PTHR33375">
    <property type="entry name" value="CHROMOSOME-PARTITIONING PROTEIN PARB-RELATED"/>
    <property type="match status" value="1"/>
</dbReference>
<dbReference type="Gene3D" id="1.10.10.2830">
    <property type="match status" value="1"/>
</dbReference>
<dbReference type="InterPro" id="IPR004437">
    <property type="entry name" value="ParB/RepB/Spo0J"/>
</dbReference>
<organism evidence="5 7">
    <name type="scientific">Candidatus Chlorohelix allophototropha</name>
    <dbReference type="NCBI Taxonomy" id="3003348"/>
    <lineage>
        <taxon>Bacteria</taxon>
        <taxon>Bacillati</taxon>
        <taxon>Chloroflexota</taxon>
        <taxon>Chloroflexia</taxon>
        <taxon>Candidatus Chloroheliales</taxon>
        <taxon>Candidatus Chloroheliaceae</taxon>
        <taxon>Candidatus Chlorohelix</taxon>
    </lineage>
</organism>
<dbReference type="NCBIfam" id="TIGR00180">
    <property type="entry name" value="parB_part"/>
    <property type="match status" value="1"/>
</dbReference>
<evidence type="ECO:0000256" key="3">
    <source>
        <dbReference type="SAM" id="MobiDB-lite"/>
    </source>
</evidence>
<dbReference type="EMBL" id="JACATZ010000001">
    <property type="protein sequence ID" value="NWJ46959.1"/>
    <property type="molecule type" value="Genomic_DNA"/>
</dbReference>
<geneLocation type="plasmid" evidence="6 8">
    <name>unnamed1</name>
</geneLocation>
<dbReference type="SUPFAM" id="SSF109709">
    <property type="entry name" value="KorB DNA-binding domain-like"/>
    <property type="match status" value="1"/>
</dbReference>
<dbReference type="InterPro" id="IPR041468">
    <property type="entry name" value="HTH_ParB/Spo0J"/>
</dbReference>
<evidence type="ECO:0000313" key="5">
    <source>
        <dbReference type="EMBL" id="NWJ46959.1"/>
    </source>
</evidence>
<keyword evidence="6" id="KW-0614">Plasmid</keyword>
<comment type="similarity">
    <text evidence="1">Belongs to the ParB family.</text>
</comment>
<name>A0A8T7M4F1_9CHLR</name>
<keyword evidence="2" id="KW-0159">Chromosome partition</keyword>
<evidence type="ECO:0000313" key="8">
    <source>
        <dbReference type="Proteomes" id="UP001431572"/>
    </source>
</evidence>
<gene>
    <name evidence="5" type="ORF">HXX08_13945</name>
    <name evidence="6" type="ORF">OZ401_004848</name>
</gene>
<sequence length="359" mass="40465">MPSKDFKNAMNKLTNREVVLRGEKIREGQERPFGEDLREELERETQNMPIGEVAVNHLSDNPFQHLARPSVNEAAMEELVNSIQQNGFYGALLARRKRGLLEEYELAFGHRRKEAAKRAGLTTLPVRIVDLSDAQMARIMASENFSREDLTPTGEASIIGHLYDQQNLSIPEIARTVGKGEGWVKLRLGLYQAPPDIRGLVEKKPETLGHVRLLLQVDDPAERTSLIDQVVSGKLTREKLEKHLKSSKGSSGEKKQKKHGEDPQVNVKNITDRIQYPNSDLSHNQYADSYGSAEEISEGRYALYINVEEPKNVPEALSSLLHAMKGLEKLVRQDFNQLTEADEFLLEDILARLAALKNL</sequence>
<dbReference type="SMART" id="SM00470">
    <property type="entry name" value="ParB"/>
    <property type="match status" value="1"/>
</dbReference>
<dbReference type="AlphaFoldDB" id="A0A8T7M4F1"/>
<dbReference type="GO" id="GO:0003677">
    <property type="term" value="F:DNA binding"/>
    <property type="evidence" value="ECO:0007669"/>
    <property type="project" value="InterPro"/>
</dbReference>
<reference evidence="5 7" key="1">
    <citation type="submission" date="2020-06" db="EMBL/GenBank/DDBJ databases">
        <title>Anoxygenic phototrophic Chloroflexota member uses a Type I reaction center.</title>
        <authorList>
            <person name="Tsuji J.M."/>
            <person name="Shaw N.A."/>
            <person name="Nagashima S."/>
            <person name="Venkiteswaran J."/>
            <person name="Schiff S.L."/>
            <person name="Hanada S."/>
            <person name="Tank M."/>
            <person name="Neufeld J.D."/>
        </authorList>
    </citation>
    <scope>NUCLEOTIDE SEQUENCE [LARGE SCALE GENOMIC DNA]</scope>
    <source>
        <strain evidence="5">L227-S17</strain>
    </source>
</reference>
<protein>
    <submittedName>
        <fullName evidence="5">ParB/RepB/Spo0J family partition protein</fullName>
    </submittedName>
</protein>
<dbReference type="EMBL" id="CP128401">
    <property type="protein sequence ID" value="WJW70046.1"/>
    <property type="molecule type" value="Genomic_DNA"/>
</dbReference>
<evidence type="ECO:0000313" key="6">
    <source>
        <dbReference type="EMBL" id="WJW70046.1"/>
    </source>
</evidence>
<dbReference type="Proteomes" id="UP001431572">
    <property type="component" value="Plasmid unnamed1"/>
</dbReference>
<dbReference type="RefSeq" id="WP_341471931.1">
    <property type="nucleotide sequence ID" value="NZ_CP128401.1"/>
</dbReference>
<feature type="compositionally biased region" description="Basic and acidic residues" evidence="3">
    <location>
        <begin position="251"/>
        <end position="262"/>
    </location>
</feature>
<dbReference type="Proteomes" id="UP000521676">
    <property type="component" value="Unassembled WGS sequence"/>
</dbReference>
<dbReference type="GO" id="GO:0007059">
    <property type="term" value="P:chromosome segregation"/>
    <property type="evidence" value="ECO:0007669"/>
    <property type="project" value="UniProtKB-KW"/>
</dbReference>
<feature type="region of interest" description="Disordered" evidence="3">
    <location>
        <begin position="242"/>
        <end position="267"/>
    </location>
</feature>
<evidence type="ECO:0000256" key="2">
    <source>
        <dbReference type="ARBA" id="ARBA00022829"/>
    </source>
</evidence>
<evidence type="ECO:0000313" key="7">
    <source>
        <dbReference type="Proteomes" id="UP000521676"/>
    </source>
</evidence>
<keyword evidence="8" id="KW-1185">Reference proteome</keyword>
<accession>A0A8T7M4F1</accession>
<reference evidence="6" key="2">
    <citation type="journal article" date="2024" name="Nature">
        <title>Anoxygenic phototroph of the Chloroflexota uses a type I reaction centre.</title>
        <authorList>
            <person name="Tsuji J.M."/>
            <person name="Shaw N.A."/>
            <person name="Nagashima S."/>
            <person name="Venkiteswaran J.J."/>
            <person name="Schiff S.L."/>
            <person name="Watanabe T."/>
            <person name="Fukui M."/>
            <person name="Hanada S."/>
            <person name="Tank M."/>
            <person name="Neufeld J.D."/>
        </authorList>
    </citation>
    <scope>NUCLEOTIDE SEQUENCE</scope>
    <source>
        <strain evidence="6">L227-S17</strain>
        <plasmid evidence="6 8">unnamed1</plasmid>
    </source>
</reference>
<evidence type="ECO:0000259" key="4">
    <source>
        <dbReference type="SMART" id="SM00470"/>
    </source>
</evidence>
<evidence type="ECO:0000256" key="1">
    <source>
        <dbReference type="ARBA" id="ARBA00006295"/>
    </source>
</evidence>
<dbReference type="Gene3D" id="3.90.1530.30">
    <property type="match status" value="1"/>
</dbReference>
<dbReference type="PANTHER" id="PTHR33375:SF1">
    <property type="entry name" value="CHROMOSOME-PARTITIONING PROTEIN PARB-RELATED"/>
    <property type="match status" value="1"/>
</dbReference>
<dbReference type="InterPro" id="IPR036086">
    <property type="entry name" value="ParB/Sulfiredoxin_sf"/>
</dbReference>
<dbReference type="Pfam" id="PF17762">
    <property type="entry name" value="HTH_ParB"/>
    <property type="match status" value="1"/>
</dbReference>
<feature type="domain" description="ParB-like N-terminal" evidence="4">
    <location>
        <begin position="51"/>
        <end position="145"/>
    </location>
</feature>
<dbReference type="Pfam" id="PF02195">
    <property type="entry name" value="ParB_N"/>
    <property type="match status" value="1"/>
</dbReference>
<dbReference type="SUPFAM" id="SSF110849">
    <property type="entry name" value="ParB/Sulfiredoxin"/>
    <property type="match status" value="1"/>
</dbReference>